<feature type="domain" description="HTH cro/C1-type" evidence="1">
    <location>
        <begin position="116"/>
        <end position="155"/>
    </location>
</feature>
<dbReference type="CDD" id="cd00093">
    <property type="entry name" value="HTH_XRE"/>
    <property type="match status" value="1"/>
</dbReference>
<accession>A0ABU8BNH1</accession>
<gene>
    <name evidence="2" type="ORF">V1286_007627</name>
</gene>
<dbReference type="SMART" id="SM00530">
    <property type="entry name" value="HTH_XRE"/>
    <property type="match status" value="2"/>
</dbReference>
<dbReference type="InterPro" id="IPR010982">
    <property type="entry name" value="Lambda_DNA-bd_dom_sf"/>
</dbReference>
<dbReference type="EMBL" id="JAZHRV010000001">
    <property type="protein sequence ID" value="MEH2560098.1"/>
    <property type="molecule type" value="Genomic_DNA"/>
</dbReference>
<reference evidence="2 3" key="1">
    <citation type="submission" date="2024-02" db="EMBL/GenBank/DDBJ databases">
        <title>Adaptive strategies in a cosmopolitan and abundant soil bacterium.</title>
        <authorList>
            <person name="Carini P."/>
        </authorList>
    </citation>
    <scope>NUCLEOTIDE SEQUENCE [LARGE SCALE GENOMIC DNA]</scope>
    <source>
        <strain evidence="2 3">AZCC 1608</strain>
    </source>
</reference>
<proteinExistence type="predicted"/>
<sequence>MRTPSRHAPPIHEALQAARKAAGFDTSAAAAAHFGWSVGRYRSHESGARNIPDADISVYAKSFKVSATSIHSPDPQTIDRQLDKARNSAQAPRQEVARRLRCARILRGLPSAIVASRKMGIKTPTYLKHENGANGISDGLLEEYARELAVSSDWLSTGRLPSGLGADLDSRIHQVLRDPSKFARLAEVSLPFVHENQPPPILDTGRPVGVVAIPEYLWSDLLDCSGDISRAIPHGVVQLPKSADLEYWEDGLFSIFLDTADPRPGSYSRLFVARALASDFAETEYLVADGRNLEIVRLDSARLARVRGLVGRLVGSLQKSPSAR</sequence>
<dbReference type="PROSITE" id="PS50943">
    <property type="entry name" value="HTH_CROC1"/>
    <property type="match status" value="1"/>
</dbReference>
<name>A0ABU8BNH1_9BRAD</name>
<organism evidence="2 3">
    <name type="scientific">Bradyrhizobium algeriense</name>
    <dbReference type="NCBI Taxonomy" id="634784"/>
    <lineage>
        <taxon>Bacteria</taxon>
        <taxon>Pseudomonadati</taxon>
        <taxon>Pseudomonadota</taxon>
        <taxon>Alphaproteobacteria</taxon>
        <taxon>Hyphomicrobiales</taxon>
        <taxon>Nitrobacteraceae</taxon>
        <taxon>Bradyrhizobium</taxon>
    </lineage>
</organism>
<evidence type="ECO:0000313" key="3">
    <source>
        <dbReference type="Proteomes" id="UP001364224"/>
    </source>
</evidence>
<keyword evidence="3" id="KW-1185">Reference proteome</keyword>
<dbReference type="SUPFAM" id="SSF47413">
    <property type="entry name" value="lambda repressor-like DNA-binding domains"/>
    <property type="match status" value="1"/>
</dbReference>
<dbReference type="Proteomes" id="UP001364224">
    <property type="component" value="Unassembled WGS sequence"/>
</dbReference>
<protein>
    <recommendedName>
        <fullName evidence="1">HTH cro/C1-type domain-containing protein</fullName>
    </recommendedName>
</protein>
<dbReference type="InterPro" id="IPR001387">
    <property type="entry name" value="Cro/C1-type_HTH"/>
</dbReference>
<evidence type="ECO:0000313" key="2">
    <source>
        <dbReference type="EMBL" id="MEH2560098.1"/>
    </source>
</evidence>
<comment type="caution">
    <text evidence="2">The sequence shown here is derived from an EMBL/GenBank/DDBJ whole genome shotgun (WGS) entry which is preliminary data.</text>
</comment>
<dbReference type="Gene3D" id="1.10.260.40">
    <property type="entry name" value="lambda repressor-like DNA-binding domains"/>
    <property type="match status" value="1"/>
</dbReference>
<evidence type="ECO:0000259" key="1">
    <source>
        <dbReference type="PROSITE" id="PS50943"/>
    </source>
</evidence>